<sequence>MDGNHSDIAVNRGTLLTSNRDTKDSVQDSDSAYGDDSGSEYTSLKSSITNYRYENGRRYHAFHAGAYWGPNDEKAIDHLDIGEFADLHPSASVIGTDLSPIQPRFVPPNVAFEIDDCCDEWVYKNPFDFIHVRGLYGCVADWDKFYKEAYRNLKPGGYIEQLEQSVYLKSDDGTVEKTIFEKWGQVSLEAGDAFGKTLRIVDESRQGMIDAGFVDVVENRFKVPLGPWPKDPHLKELGKYNRLQWQEGIEGWTMLLLTNFLGWTRDEVELYLAEVRRGLRNSKIHAYQEVTVVYGRKPESKA</sequence>
<dbReference type="Pfam" id="PF13489">
    <property type="entry name" value="Methyltransf_23"/>
    <property type="match status" value="1"/>
</dbReference>
<dbReference type="SUPFAM" id="SSF53335">
    <property type="entry name" value="S-adenosyl-L-methionine-dependent methyltransferases"/>
    <property type="match status" value="1"/>
</dbReference>
<reference evidence="3" key="1">
    <citation type="journal article" date="2010" name="Genome Res.">
        <title>Population genomic sequencing of Coccidioides fungi reveals recent hybridization and transposon control.</title>
        <authorList>
            <person name="Neafsey D.E."/>
            <person name="Barker B.M."/>
            <person name="Sharpton T.J."/>
            <person name="Stajich J.E."/>
            <person name="Park D.J."/>
            <person name="Whiston E."/>
            <person name="Hung C.-Y."/>
            <person name="McMahan C."/>
            <person name="White J."/>
            <person name="Sykes S."/>
            <person name="Heiman D."/>
            <person name="Young S."/>
            <person name="Zeng Q."/>
            <person name="Abouelleil A."/>
            <person name="Aftuck L."/>
            <person name="Bessette D."/>
            <person name="Brown A."/>
            <person name="FitzGerald M."/>
            <person name="Lui A."/>
            <person name="Macdonald J.P."/>
            <person name="Priest M."/>
            <person name="Orbach M.J."/>
            <person name="Galgiani J.N."/>
            <person name="Kirkland T.N."/>
            <person name="Cole G.T."/>
            <person name="Birren B.W."/>
            <person name="Henn M.R."/>
            <person name="Taylor J.W."/>
            <person name="Rounsley S.D."/>
        </authorList>
    </citation>
    <scope>NUCLEOTIDE SEQUENCE [LARGE SCALE GENOMIC DNA]</scope>
    <source>
        <strain evidence="3">H538.4</strain>
    </source>
</reference>
<organism evidence="2 3">
    <name type="scientific">Coccidioides immitis H538.4</name>
    <dbReference type="NCBI Taxonomy" id="396776"/>
    <lineage>
        <taxon>Eukaryota</taxon>
        <taxon>Fungi</taxon>
        <taxon>Dikarya</taxon>
        <taxon>Ascomycota</taxon>
        <taxon>Pezizomycotina</taxon>
        <taxon>Eurotiomycetes</taxon>
        <taxon>Eurotiomycetidae</taxon>
        <taxon>Onygenales</taxon>
        <taxon>Onygenaceae</taxon>
        <taxon>Coccidioides</taxon>
    </lineage>
</organism>
<evidence type="ECO:0000313" key="2">
    <source>
        <dbReference type="EMBL" id="KMU84798.1"/>
    </source>
</evidence>
<feature type="region of interest" description="Disordered" evidence="1">
    <location>
        <begin position="1"/>
        <end position="41"/>
    </location>
</feature>
<evidence type="ECO:0000313" key="3">
    <source>
        <dbReference type="Proteomes" id="UP000054563"/>
    </source>
</evidence>
<dbReference type="InterPro" id="IPR029063">
    <property type="entry name" value="SAM-dependent_MTases_sf"/>
</dbReference>
<dbReference type="Gene3D" id="3.40.50.150">
    <property type="entry name" value="Vaccinia Virus protein VP39"/>
    <property type="match status" value="1"/>
</dbReference>
<dbReference type="OrthoDB" id="2013972at2759"/>
<protein>
    <submittedName>
        <fullName evidence="2">UMTA</fullName>
    </submittedName>
</protein>
<dbReference type="AlphaFoldDB" id="A0A0J8UC64"/>
<dbReference type="EMBL" id="DS016986">
    <property type="protein sequence ID" value="KMU84798.1"/>
    <property type="molecule type" value="Genomic_DNA"/>
</dbReference>
<gene>
    <name evidence="2" type="ORF">CIHG_02582</name>
</gene>
<dbReference type="Proteomes" id="UP000054563">
    <property type="component" value="Unassembled WGS sequence"/>
</dbReference>
<dbReference type="STRING" id="396776.A0A0J8UC64"/>
<dbReference type="VEuPathDB" id="FungiDB:CIHG_02582"/>
<dbReference type="GO" id="GO:0008168">
    <property type="term" value="F:methyltransferase activity"/>
    <property type="evidence" value="ECO:0007669"/>
    <property type="project" value="TreeGrafter"/>
</dbReference>
<dbReference type="PANTHER" id="PTHR43591:SF10">
    <property type="entry name" value="ABC TRANSMEMBRANE TYPE-1 DOMAIN-CONTAINING PROTEIN-RELATED"/>
    <property type="match status" value="1"/>
</dbReference>
<proteinExistence type="predicted"/>
<accession>A0A0J8UC64</accession>
<dbReference type="PANTHER" id="PTHR43591">
    <property type="entry name" value="METHYLTRANSFERASE"/>
    <property type="match status" value="1"/>
</dbReference>
<evidence type="ECO:0000256" key="1">
    <source>
        <dbReference type="SAM" id="MobiDB-lite"/>
    </source>
</evidence>
<dbReference type="CDD" id="cd02440">
    <property type="entry name" value="AdoMet_MTases"/>
    <property type="match status" value="1"/>
</dbReference>
<name>A0A0J8UC64_COCIT</name>